<dbReference type="Gene3D" id="2.40.390.10">
    <property type="entry name" value="CV3147-like"/>
    <property type="match status" value="1"/>
</dbReference>
<evidence type="ECO:0000313" key="4">
    <source>
        <dbReference type="Proteomes" id="UP001165652"/>
    </source>
</evidence>
<dbReference type="Pfam" id="PF06032">
    <property type="entry name" value="S-Me-THD_N"/>
    <property type="match status" value="1"/>
</dbReference>
<proteinExistence type="predicted"/>
<dbReference type="Gene3D" id="3.40.1610.10">
    <property type="entry name" value="CV3147-like domain"/>
    <property type="match status" value="1"/>
</dbReference>
<keyword evidence="4" id="KW-1185">Reference proteome</keyword>
<dbReference type="InterPro" id="IPR027479">
    <property type="entry name" value="S-Me-THD_N_sf"/>
</dbReference>
<protein>
    <submittedName>
        <fullName evidence="3">DUF917 family protein</fullName>
    </submittedName>
</protein>
<dbReference type="Proteomes" id="UP001165652">
    <property type="component" value="Unassembled WGS sequence"/>
</dbReference>
<sequence>MRRILTARDVEPAIKGGAVFAAGGGGWADHGRMLGTAAVNAGQPELVSIDELPDDAWIATAAAIGAPAGTTAWQMLGADYVKAVQLLQDELGAPVAGLIIGQNGKSSTLNAWLPSALLGTKVIDAVGDLRAHPTGDMGSLGLANSPEPTIQTAVGGNRANNAYLELVVRGATGKVSPILRKAADMSGGFIASCRNPIRASYVREHAALGGISMALALGEAIMAAEPKGGAAVIDAICEASRGGIIGTGEVVEKAVAYTQEAFDIGTVTIGSGAGRRVLHVMNEYMAVSGPDGERLATYPDVITTLDDDGVPVSVGEIREGMRLHVLRVARDVIPLSASVTDPSVYPIVETALGMDISSYALGR</sequence>
<dbReference type="EMBL" id="JAQQLI010000001">
    <property type="protein sequence ID" value="MDC7784354.1"/>
    <property type="molecule type" value="Genomic_DNA"/>
</dbReference>
<evidence type="ECO:0000259" key="1">
    <source>
        <dbReference type="Pfam" id="PF06032"/>
    </source>
</evidence>
<evidence type="ECO:0000259" key="2">
    <source>
        <dbReference type="Pfam" id="PF20906"/>
    </source>
</evidence>
<dbReference type="Pfam" id="PF20906">
    <property type="entry name" value="S-Me-THD_C"/>
    <property type="match status" value="1"/>
</dbReference>
<dbReference type="InterPro" id="IPR048350">
    <property type="entry name" value="S-Me-THD-like_C"/>
</dbReference>
<dbReference type="RefSeq" id="WP_272775197.1">
    <property type="nucleotide sequence ID" value="NZ_JAQQLI010000001.1"/>
</dbReference>
<name>A0ABT5J4V7_RHOTP</name>
<dbReference type="InterPro" id="IPR010318">
    <property type="entry name" value="S-Me-THD_N"/>
</dbReference>
<accession>A0ABT5J4V7</accession>
<feature type="domain" description="S-Me-THD N-terminal" evidence="1">
    <location>
        <begin position="9"/>
        <end position="150"/>
    </location>
</feature>
<dbReference type="SUPFAM" id="SSF160991">
    <property type="entry name" value="CV3147-like"/>
    <property type="match status" value="1"/>
</dbReference>
<gene>
    <name evidence="3" type="ORF">PQJ73_01545</name>
</gene>
<evidence type="ECO:0000313" key="3">
    <source>
        <dbReference type="EMBL" id="MDC7784354.1"/>
    </source>
</evidence>
<comment type="caution">
    <text evidence="3">The sequence shown here is derived from an EMBL/GenBank/DDBJ whole genome shotgun (WGS) entry which is preliminary data.</text>
</comment>
<dbReference type="InterPro" id="IPR024071">
    <property type="entry name" value="S-Me-THD_C_sf"/>
</dbReference>
<organism evidence="3 4">
    <name type="scientific">Rhodoplanes tepidamans</name>
    <name type="common">Rhodoplanes cryptolactis</name>
    <dbReference type="NCBI Taxonomy" id="200616"/>
    <lineage>
        <taxon>Bacteria</taxon>
        <taxon>Pseudomonadati</taxon>
        <taxon>Pseudomonadota</taxon>
        <taxon>Alphaproteobacteria</taxon>
        <taxon>Hyphomicrobiales</taxon>
        <taxon>Nitrobacteraceae</taxon>
        <taxon>Rhodoplanes</taxon>
    </lineage>
</organism>
<reference evidence="3" key="1">
    <citation type="journal article" date="2023" name="Microbiol Resour">
        <title>Genome Sequences of Rhodoplanes serenus and Two Thermotolerant Strains, Rhodoplanes tepidamans and 'Rhodoplanes cryptolactis,' Further Refine the Genus.</title>
        <authorList>
            <person name="Rayyan A.A."/>
            <person name="Kyndt J.A."/>
        </authorList>
    </citation>
    <scope>NUCLEOTIDE SEQUENCE</scope>
    <source>
        <strain evidence="3">DSM 9987</strain>
    </source>
</reference>
<reference evidence="3" key="2">
    <citation type="submission" date="2023-02" db="EMBL/GenBank/DDBJ databases">
        <authorList>
            <person name="Rayyan A."/>
            <person name="Meyer T."/>
            <person name="Kyndt J.A."/>
        </authorList>
    </citation>
    <scope>NUCLEOTIDE SEQUENCE</scope>
    <source>
        <strain evidence="3">DSM 9987</strain>
    </source>
</reference>
<feature type="domain" description="S-Me-THD-like C-terminal" evidence="2">
    <location>
        <begin position="176"/>
        <end position="329"/>
    </location>
</feature>